<dbReference type="RefSeq" id="WP_209687050.1">
    <property type="nucleotide sequence ID" value="NZ_JAGGLU010000008.1"/>
</dbReference>
<gene>
    <name evidence="5" type="ORF">J2Z60_001486</name>
</gene>
<dbReference type="InterPro" id="IPR009057">
    <property type="entry name" value="Homeodomain-like_sf"/>
</dbReference>
<keyword evidence="6" id="KW-1185">Reference proteome</keyword>
<organism evidence="5 6">
    <name type="scientific">Lactobacillus colini</name>
    <dbReference type="NCBI Taxonomy" id="1819254"/>
    <lineage>
        <taxon>Bacteria</taxon>
        <taxon>Bacillati</taxon>
        <taxon>Bacillota</taxon>
        <taxon>Bacilli</taxon>
        <taxon>Lactobacillales</taxon>
        <taxon>Lactobacillaceae</taxon>
        <taxon>Lactobacillus</taxon>
    </lineage>
</organism>
<dbReference type="SMART" id="SM00342">
    <property type="entry name" value="HTH_ARAC"/>
    <property type="match status" value="1"/>
</dbReference>
<reference evidence="5 6" key="1">
    <citation type="submission" date="2021-03" db="EMBL/GenBank/DDBJ databases">
        <title>Genomic Encyclopedia of Type Strains, Phase IV (KMG-IV): sequencing the most valuable type-strain genomes for metagenomic binning, comparative biology and taxonomic classification.</title>
        <authorList>
            <person name="Goeker M."/>
        </authorList>
    </citation>
    <scope>NUCLEOTIDE SEQUENCE [LARGE SCALE GENOMIC DNA]</scope>
    <source>
        <strain evidence="5 6">DSM 101872</strain>
    </source>
</reference>
<dbReference type="InterPro" id="IPR003313">
    <property type="entry name" value="AraC-bd"/>
</dbReference>
<evidence type="ECO:0000313" key="5">
    <source>
        <dbReference type="EMBL" id="MBP2058307.1"/>
    </source>
</evidence>
<feature type="domain" description="HTH araC/xylS-type" evidence="4">
    <location>
        <begin position="173"/>
        <end position="271"/>
    </location>
</feature>
<dbReference type="Proteomes" id="UP001519292">
    <property type="component" value="Unassembled WGS sequence"/>
</dbReference>
<dbReference type="InterPro" id="IPR037923">
    <property type="entry name" value="HTH-like"/>
</dbReference>
<proteinExistence type="predicted"/>
<dbReference type="Pfam" id="PF12833">
    <property type="entry name" value="HTH_18"/>
    <property type="match status" value="1"/>
</dbReference>
<dbReference type="PANTHER" id="PTHR43280">
    <property type="entry name" value="ARAC-FAMILY TRANSCRIPTIONAL REGULATOR"/>
    <property type="match status" value="1"/>
</dbReference>
<keyword evidence="1" id="KW-0805">Transcription regulation</keyword>
<dbReference type="InterPro" id="IPR014710">
    <property type="entry name" value="RmlC-like_jellyroll"/>
</dbReference>
<dbReference type="SUPFAM" id="SSF46689">
    <property type="entry name" value="Homeodomain-like"/>
    <property type="match status" value="2"/>
</dbReference>
<protein>
    <submittedName>
        <fullName evidence="5">AraC-like DNA-binding protein</fullName>
    </submittedName>
</protein>
<evidence type="ECO:0000259" key="4">
    <source>
        <dbReference type="PROSITE" id="PS01124"/>
    </source>
</evidence>
<dbReference type="PANTHER" id="PTHR43280:SF28">
    <property type="entry name" value="HTH-TYPE TRANSCRIPTIONAL ACTIVATOR RHAS"/>
    <property type="match status" value="1"/>
</dbReference>
<sequence length="280" mass="32290">MKFESIIPKNRNVPYKCQILTDNYDHLTPSWHDTYEIFYLINGTAILQVEGASFELKTGNLVTINPYESHSIIRIMGELLVISFPLFYLKNAGIEKLEYRIQRSIDISREDELSLKEALNYISANINKLENVSVKTTYVGLGYVLIGQLISKYSYKIDLVQLNSLSRRFDYIKVALDYIQTHYAEEINIATLSSLLNLSSSYFSHIFKSTTGETPVANIEKVRLAHAKQLILETNLEMWQIANKTGFASLKAMNRAFKKYYDTTAYQWKKQKIKAGFDLF</sequence>
<keyword evidence="2" id="KW-0238">DNA-binding</keyword>
<dbReference type="Pfam" id="PF02311">
    <property type="entry name" value="AraC_binding"/>
    <property type="match status" value="1"/>
</dbReference>
<evidence type="ECO:0000313" key="6">
    <source>
        <dbReference type="Proteomes" id="UP001519292"/>
    </source>
</evidence>
<evidence type="ECO:0000256" key="2">
    <source>
        <dbReference type="ARBA" id="ARBA00023125"/>
    </source>
</evidence>
<dbReference type="EMBL" id="JAGGLU010000008">
    <property type="protein sequence ID" value="MBP2058307.1"/>
    <property type="molecule type" value="Genomic_DNA"/>
</dbReference>
<evidence type="ECO:0000256" key="1">
    <source>
        <dbReference type="ARBA" id="ARBA00023015"/>
    </source>
</evidence>
<name>A0ABS4MG19_9LACO</name>
<accession>A0ABS4MG19</accession>
<dbReference type="Gene3D" id="1.10.10.60">
    <property type="entry name" value="Homeodomain-like"/>
    <property type="match status" value="2"/>
</dbReference>
<keyword evidence="3" id="KW-0804">Transcription</keyword>
<dbReference type="SUPFAM" id="SSF51215">
    <property type="entry name" value="Regulatory protein AraC"/>
    <property type="match status" value="1"/>
</dbReference>
<comment type="caution">
    <text evidence="5">The sequence shown here is derived from an EMBL/GenBank/DDBJ whole genome shotgun (WGS) entry which is preliminary data.</text>
</comment>
<dbReference type="InterPro" id="IPR018060">
    <property type="entry name" value="HTH_AraC"/>
</dbReference>
<dbReference type="Gene3D" id="2.60.120.10">
    <property type="entry name" value="Jelly Rolls"/>
    <property type="match status" value="1"/>
</dbReference>
<dbReference type="PROSITE" id="PS01124">
    <property type="entry name" value="HTH_ARAC_FAMILY_2"/>
    <property type="match status" value="1"/>
</dbReference>
<evidence type="ECO:0000256" key="3">
    <source>
        <dbReference type="ARBA" id="ARBA00023163"/>
    </source>
</evidence>